<evidence type="ECO:0000313" key="1">
    <source>
        <dbReference type="EMBL" id="PJJ72758.1"/>
    </source>
</evidence>
<keyword evidence="2" id="KW-1185">Reference proteome</keyword>
<reference evidence="1 2" key="1">
    <citation type="submission" date="2017-11" db="EMBL/GenBank/DDBJ databases">
        <title>Genomic Encyclopedia of Archaeal and Bacterial Type Strains, Phase II (KMG-II): From Individual Species to Whole Genera.</title>
        <authorList>
            <person name="Goeker M."/>
        </authorList>
    </citation>
    <scope>NUCLEOTIDE SEQUENCE [LARGE SCALE GENOMIC DNA]</scope>
    <source>
        <strain evidence="1 2">DSM 27393</strain>
    </source>
</reference>
<protein>
    <recommendedName>
        <fullName evidence="3">Fe-S oxidoreductase</fullName>
    </recommendedName>
</protein>
<dbReference type="EMBL" id="PGFF01000001">
    <property type="protein sequence ID" value="PJJ72758.1"/>
    <property type="molecule type" value="Genomic_DNA"/>
</dbReference>
<dbReference type="Proteomes" id="UP000228758">
    <property type="component" value="Unassembled WGS sequence"/>
</dbReference>
<evidence type="ECO:0000313" key="2">
    <source>
        <dbReference type="Proteomes" id="UP000228758"/>
    </source>
</evidence>
<name>A0A2M9CLK0_9MICO</name>
<accession>A0A2M9CLK0</accession>
<dbReference type="AlphaFoldDB" id="A0A2M9CLK0"/>
<dbReference type="RefSeq" id="WP_245866777.1">
    <property type="nucleotide sequence ID" value="NZ_PGFF01000001.1"/>
</dbReference>
<proteinExistence type="predicted"/>
<evidence type="ECO:0008006" key="3">
    <source>
        <dbReference type="Google" id="ProtNLM"/>
    </source>
</evidence>
<comment type="caution">
    <text evidence="1">The sequence shown here is derived from an EMBL/GenBank/DDBJ whole genome shotgun (WGS) entry which is preliminary data.</text>
</comment>
<sequence>MAAPGVPIALRGAVAWASRRRPLRAVLLHPAVARPGYWLASACGALWGGLLGGFRYRRRGGVVVCAGLPRWAFGRGGTTIGAVYLTRDTVSDAVLRHEAVHRAQWRRYGLVFPVLYFAAGVDPHTNRFEVEAGLREGGYR</sequence>
<organism evidence="1 2">
    <name type="scientific">Diaminobutyricimonas aerilata</name>
    <dbReference type="NCBI Taxonomy" id="1162967"/>
    <lineage>
        <taxon>Bacteria</taxon>
        <taxon>Bacillati</taxon>
        <taxon>Actinomycetota</taxon>
        <taxon>Actinomycetes</taxon>
        <taxon>Micrococcales</taxon>
        <taxon>Microbacteriaceae</taxon>
        <taxon>Diaminobutyricimonas</taxon>
    </lineage>
</organism>
<gene>
    <name evidence="1" type="ORF">CLV46_2334</name>
</gene>